<dbReference type="RefSeq" id="WP_189652906.1">
    <property type="nucleotide sequence ID" value="NZ_BMRC01000033.1"/>
</dbReference>
<gene>
    <name evidence="2" type="ORF">ACFFV7_33385</name>
</gene>
<sequence>MILEGRAERQGWRALLAGLAFAVTALAIYTLFQSGFGRPHPPSAGSSYVPAPPLKVTPGTSRPAAAAAAPPEPLLAVVSDDFWLTYLPRGLERSGGGAVAPETGVEGGWARYGTSGRYVEVEVEHGTVAADWDAYRARITVLDARETTVRGRPAVVGRHPRGGKVIAWLERPGTGAWVRVSDSLGGELLAIAASARAPVGD</sequence>
<keyword evidence="1" id="KW-0812">Transmembrane</keyword>
<reference evidence="2 3" key="1">
    <citation type="submission" date="2024-09" db="EMBL/GenBank/DDBJ databases">
        <authorList>
            <person name="Sun Q."/>
            <person name="Mori K."/>
        </authorList>
    </citation>
    <scope>NUCLEOTIDE SEQUENCE [LARGE SCALE GENOMIC DNA]</scope>
    <source>
        <strain evidence="2 3">CCM 3426</strain>
    </source>
</reference>
<name>A0ABV5INM7_9ACTN</name>
<evidence type="ECO:0000313" key="2">
    <source>
        <dbReference type="EMBL" id="MFB9206127.1"/>
    </source>
</evidence>
<keyword evidence="3" id="KW-1185">Reference proteome</keyword>
<dbReference type="Proteomes" id="UP001589647">
    <property type="component" value="Unassembled WGS sequence"/>
</dbReference>
<evidence type="ECO:0000256" key="1">
    <source>
        <dbReference type="SAM" id="Phobius"/>
    </source>
</evidence>
<feature type="transmembrane region" description="Helical" evidence="1">
    <location>
        <begin position="12"/>
        <end position="32"/>
    </location>
</feature>
<evidence type="ECO:0000313" key="3">
    <source>
        <dbReference type="Proteomes" id="UP001589647"/>
    </source>
</evidence>
<proteinExistence type="predicted"/>
<comment type="caution">
    <text evidence="2">The sequence shown here is derived from an EMBL/GenBank/DDBJ whole genome shotgun (WGS) entry which is preliminary data.</text>
</comment>
<keyword evidence="1" id="KW-0472">Membrane</keyword>
<protein>
    <submittedName>
        <fullName evidence="2">Uncharacterized protein</fullName>
    </submittedName>
</protein>
<keyword evidence="1" id="KW-1133">Transmembrane helix</keyword>
<organism evidence="2 3">
    <name type="scientific">Nonomuraea spiralis</name>
    <dbReference type="NCBI Taxonomy" id="46182"/>
    <lineage>
        <taxon>Bacteria</taxon>
        <taxon>Bacillati</taxon>
        <taxon>Actinomycetota</taxon>
        <taxon>Actinomycetes</taxon>
        <taxon>Streptosporangiales</taxon>
        <taxon>Streptosporangiaceae</taxon>
        <taxon>Nonomuraea</taxon>
    </lineage>
</organism>
<dbReference type="EMBL" id="JBHMEI010000035">
    <property type="protein sequence ID" value="MFB9206127.1"/>
    <property type="molecule type" value="Genomic_DNA"/>
</dbReference>
<accession>A0ABV5INM7</accession>